<feature type="transmembrane region" description="Helical" evidence="1">
    <location>
        <begin position="55"/>
        <end position="74"/>
    </location>
</feature>
<feature type="transmembrane region" description="Helical" evidence="1">
    <location>
        <begin position="142"/>
        <end position="163"/>
    </location>
</feature>
<feature type="transmembrane region" description="Helical" evidence="1">
    <location>
        <begin position="112"/>
        <end position="130"/>
    </location>
</feature>
<dbReference type="InterPro" id="IPR021737">
    <property type="entry name" value="Phage_phiKZ_Orf197"/>
</dbReference>
<dbReference type="Proteomes" id="UP001215956">
    <property type="component" value="Unassembled WGS sequence"/>
</dbReference>
<evidence type="ECO:0000313" key="3">
    <source>
        <dbReference type="Proteomes" id="UP001215956"/>
    </source>
</evidence>
<comment type="caution">
    <text evidence="2">The sequence shown here is derived from an EMBL/GenBank/DDBJ whole genome shotgun (WGS) entry which is preliminary data.</text>
</comment>
<keyword evidence="1" id="KW-1133">Transmembrane helix</keyword>
<dbReference type="Pfam" id="PF11750">
    <property type="entry name" value="DUF3307"/>
    <property type="match status" value="1"/>
</dbReference>
<proteinExistence type="predicted"/>
<keyword evidence="1" id="KW-0472">Membrane</keyword>
<organism evidence="2 3">
    <name type="scientific">Candidatus Methanocrinis alkalitolerans</name>
    <dbReference type="NCBI Taxonomy" id="3033395"/>
    <lineage>
        <taxon>Archaea</taxon>
        <taxon>Methanobacteriati</taxon>
        <taxon>Methanobacteriota</taxon>
        <taxon>Stenosarchaea group</taxon>
        <taxon>Methanomicrobia</taxon>
        <taxon>Methanotrichales</taxon>
        <taxon>Methanotrichaceae</taxon>
        <taxon>Methanocrinis</taxon>
    </lineage>
</organism>
<protein>
    <submittedName>
        <fullName evidence="2">DUF3307 domain-containing protein</fullName>
    </submittedName>
</protein>
<dbReference type="EMBL" id="JARFPL010000031">
    <property type="protein sequence ID" value="MDF0593818.1"/>
    <property type="molecule type" value="Genomic_DNA"/>
</dbReference>
<evidence type="ECO:0000256" key="1">
    <source>
        <dbReference type="SAM" id="Phobius"/>
    </source>
</evidence>
<feature type="transmembrane region" description="Helical" evidence="1">
    <location>
        <begin position="237"/>
        <end position="263"/>
    </location>
</feature>
<sequence length="282" mass="31566">MTAIPDLSGLSSLSSLSGLLFLILLVFSHMLADFVLQPDGWVDGKKEAGWRSRYLYLHVFIVALLAGSIAWAFLGLFPAALVFTAFFASHLVIDIVKSRYEDTVRSFVGDQAAHMIIIISVWAALFHPDFSSLQSRLSEPTLISISVVLLSYTVIFQPAGIFVSKMTRGWRDKIQEDDKNKVRASGSLESAGRYIGYLERFLILTFIIFQQYTAIGLLIAAKSIFRYNTNRITGEYILFGTLLSFSIAIFVGFFANLFLSLFLPDEVWDILNTFIYNPAALP</sequence>
<feature type="transmembrane region" description="Helical" evidence="1">
    <location>
        <begin position="201"/>
        <end position="225"/>
    </location>
</feature>
<dbReference type="RefSeq" id="WP_316969520.1">
    <property type="nucleotide sequence ID" value="NZ_JARFPL010000031.1"/>
</dbReference>
<keyword evidence="1" id="KW-0812">Transmembrane</keyword>
<reference evidence="2 3" key="1">
    <citation type="submission" date="2023-03" db="EMBL/GenBank/DDBJ databases">
        <title>Whole genome sequencing of Methanotrichaceae archaeon M04Ac.</title>
        <authorList>
            <person name="Khomyakova M.A."/>
            <person name="Merkel A.Y."/>
            <person name="Slobodkin A.I."/>
        </authorList>
    </citation>
    <scope>NUCLEOTIDE SEQUENCE [LARGE SCALE GENOMIC DNA]</scope>
    <source>
        <strain evidence="2 3">M04Ac</strain>
    </source>
</reference>
<gene>
    <name evidence="2" type="ORF">P0O24_09505</name>
</gene>
<evidence type="ECO:0000313" key="2">
    <source>
        <dbReference type="EMBL" id="MDF0593818.1"/>
    </source>
</evidence>
<name>A0ABT5XGR1_9EURY</name>
<keyword evidence="3" id="KW-1185">Reference proteome</keyword>
<accession>A0ABT5XGR1</accession>
<feature type="transmembrane region" description="Helical" evidence="1">
    <location>
        <begin position="12"/>
        <end position="35"/>
    </location>
</feature>